<dbReference type="FunFam" id="3.40.50.720:FF:000084">
    <property type="entry name" value="Short-chain dehydrogenase reductase"/>
    <property type="match status" value="1"/>
</dbReference>
<reference evidence="3 4" key="1">
    <citation type="journal article" date="2020" name="Biotechnol. Biofuels">
        <title>New insights from the biogas microbiome by comprehensive genome-resolved metagenomics of nearly 1600 species originating from multiple anaerobic digesters.</title>
        <authorList>
            <person name="Campanaro S."/>
            <person name="Treu L."/>
            <person name="Rodriguez-R L.M."/>
            <person name="Kovalovszki A."/>
            <person name="Ziels R.M."/>
            <person name="Maus I."/>
            <person name="Zhu X."/>
            <person name="Kougias P.G."/>
            <person name="Basile A."/>
            <person name="Luo G."/>
            <person name="Schluter A."/>
            <person name="Konstantinidis K.T."/>
            <person name="Angelidaki I."/>
        </authorList>
    </citation>
    <scope>NUCLEOTIDE SEQUENCE [LARGE SCALE GENOMIC DNA]</scope>
    <source>
        <strain evidence="3">AS07pgkLD_105</strain>
    </source>
</reference>
<dbReference type="EMBL" id="JAAZCD010000077">
    <property type="protein sequence ID" value="NLD31296.1"/>
    <property type="molecule type" value="Genomic_DNA"/>
</dbReference>
<dbReference type="Proteomes" id="UP000589373">
    <property type="component" value="Unassembled WGS sequence"/>
</dbReference>
<dbReference type="NCBIfam" id="NF005559">
    <property type="entry name" value="PRK07231.1"/>
    <property type="match status" value="1"/>
</dbReference>
<accession>A0A847D3G4</accession>
<sequence length="225" mass="24424">KQGAKVAVTGRTEETGKEVEKEIIDAGGEAKYFPLDVSREENCKEVVEAVVHQWGGLDILVNNAGVTGVDKPTHEVTEEEWDQVFDIDVKGVFFMTKHAVPHLKKSGNGSIVNFSSIYGLVGSRELTPYHAAKGAVTLLTKKDAITYGPDNIRVNSVHPGTILTPLVQKLADEDPEYEEKQRKLHPIGRLGKPEEVANVVLFLASDESSFITGASIPVDGGYTAQ</sequence>
<organism evidence="3 4">
    <name type="scientific">Trichococcus flocculiformis</name>
    <dbReference type="NCBI Taxonomy" id="82803"/>
    <lineage>
        <taxon>Bacteria</taxon>
        <taxon>Bacillati</taxon>
        <taxon>Bacillota</taxon>
        <taxon>Bacilli</taxon>
        <taxon>Lactobacillales</taxon>
        <taxon>Carnobacteriaceae</taxon>
        <taxon>Trichococcus</taxon>
    </lineage>
</organism>
<proteinExistence type="inferred from homology"/>
<dbReference type="PRINTS" id="PR00081">
    <property type="entry name" value="GDHRDH"/>
</dbReference>
<dbReference type="PRINTS" id="PR00080">
    <property type="entry name" value="SDRFAMILY"/>
</dbReference>
<dbReference type="AlphaFoldDB" id="A0A847D3G4"/>
<dbReference type="RefSeq" id="WP_276642084.1">
    <property type="nucleotide sequence ID" value="NZ_JAAZCD010000077.1"/>
</dbReference>
<evidence type="ECO:0000256" key="1">
    <source>
        <dbReference type="ARBA" id="ARBA00006484"/>
    </source>
</evidence>
<comment type="similarity">
    <text evidence="1">Belongs to the short-chain dehydrogenases/reductases (SDR) family.</text>
</comment>
<name>A0A847D3G4_9LACT</name>
<dbReference type="GO" id="GO:0008206">
    <property type="term" value="P:bile acid metabolic process"/>
    <property type="evidence" value="ECO:0007669"/>
    <property type="project" value="UniProtKB-ARBA"/>
</dbReference>
<evidence type="ECO:0000313" key="4">
    <source>
        <dbReference type="Proteomes" id="UP000589373"/>
    </source>
</evidence>
<evidence type="ECO:0000313" key="3">
    <source>
        <dbReference type="EMBL" id="NLD31296.1"/>
    </source>
</evidence>
<gene>
    <name evidence="3" type="ORF">GX662_03435</name>
</gene>
<dbReference type="InterPro" id="IPR036291">
    <property type="entry name" value="NAD(P)-bd_dom_sf"/>
</dbReference>
<dbReference type="Pfam" id="PF13561">
    <property type="entry name" value="adh_short_C2"/>
    <property type="match status" value="1"/>
</dbReference>
<keyword evidence="2" id="KW-0560">Oxidoreductase</keyword>
<dbReference type="SUPFAM" id="SSF51735">
    <property type="entry name" value="NAD(P)-binding Rossmann-fold domains"/>
    <property type="match status" value="1"/>
</dbReference>
<comment type="caution">
    <text evidence="3">The sequence shown here is derived from an EMBL/GenBank/DDBJ whole genome shotgun (WGS) entry which is preliminary data.</text>
</comment>
<dbReference type="Gene3D" id="3.40.50.720">
    <property type="entry name" value="NAD(P)-binding Rossmann-like Domain"/>
    <property type="match status" value="1"/>
</dbReference>
<dbReference type="CDD" id="cd05233">
    <property type="entry name" value="SDR_c"/>
    <property type="match status" value="1"/>
</dbReference>
<protein>
    <submittedName>
        <fullName evidence="3">SDR family oxidoreductase</fullName>
    </submittedName>
</protein>
<dbReference type="PANTHER" id="PTHR24321:SF8">
    <property type="entry name" value="ESTRADIOL 17-BETA-DEHYDROGENASE 8-RELATED"/>
    <property type="match status" value="1"/>
</dbReference>
<dbReference type="PANTHER" id="PTHR24321">
    <property type="entry name" value="DEHYDROGENASES, SHORT CHAIN"/>
    <property type="match status" value="1"/>
</dbReference>
<dbReference type="InterPro" id="IPR002347">
    <property type="entry name" value="SDR_fam"/>
</dbReference>
<feature type="non-terminal residue" evidence="3">
    <location>
        <position position="1"/>
    </location>
</feature>
<evidence type="ECO:0000256" key="2">
    <source>
        <dbReference type="ARBA" id="ARBA00023002"/>
    </source>
</evidence>
<dbReference type="GO" id="GO:0016491">
    <property type="term" value="F:oxidoreductase activity"/>
    <property type="evidence" value="ECO:0007669"/>
    <property type="project" value="UniProtKB-KW"/>
</dbReference>